<keyword evidence="2" id="KW-1133">Transmembrane helix</keyword>
<dbReference type="InterPro" id="IPR001969">
    <property type="entry name" value="Aspartic_peptidase_AS"/>
</dbReference>
<dbReference type="SUPFAM" id="SSF51126">
    <property type="entry name" value="Pectin lyase-like"/>
    <property type="match status" value="1"/>
</dbReference>
<keyword evidence="2" id="KW-0812">Transmembrane</keyword>
<proteinExistence type="predicted"/>
<feature type="transmembrane region" description="Helical" evidence="2">
    <location>
        <begin position="1580"/>
        <end position="1603"/>
    </location>
</feature>
<comment type="caution">
    <text evidence="4">The sequence shown here is derived from an EMBL/GenBank/DDBJ whole genome shotgun (WGS) entry which is preliminary data.</text>
</comment>
<dbReference type="InterPro" id="IPR000719">
    <property type="entry name" value="Prot_kinase_dom"/>
</dbReference>
<evidence type="ECO:0000259" key="3">
    <source>
        <dbReference type="PROSITE" id="PS50011"/>
    </source>
</evidence>
<evidence type="ECO:0000256" key="1">
    <source>
        <dbReference type="SAM" id="MobiDB-lite"/>
    </source>
</evidence>
<feature type="region of interest" description="Disordered" evidence="1">
    <location>
        <begin position="1811"/>
        <end position="1837"/>
    </location>
</feature>
<accession>A0ABQ9X0C5</accession>
<dbReference type="Gene3D" id="1.10.510.10">
    <property type="entry name" value="Transferase(Phosphotransferase) domain 1"/>
    <property type="match status" value="1"/>
</dbReference>
<reference evidence="4 5" key="1">
    <citation type="journal article" date="2022" name="bioRxiv">
        <title>Genomics of Preaxostyla Flagellates Illuminates Evolutionary Transitions and the Path Towards Mitochondrial Loss.</title>
        <authorList>
            <person name="Novak L.V.F."/>
            <person name="Treitli S.C."/>
            <person name="Pyrih J."/>
            <person name="Halakuc P."/>
            <person name="Pipaliya S.V."/>
            <person name="Vacek V."/>
            <person name="Brzon O."/>
            <person name="Soukal P."/>
            <person name="Eme L."/>
            <person name="Dacks J.B."/>
            <person name="Karnkowska A."/>
            <person name="Elias M."/>
            <person name="Hampl V."/>
        </authorList>
    </citation>
    <scope>NUCLEOTIDE SEQUENCE [LARGE SCALE GENOMIC DNA]</scope>
    <source>
        <strain evidence="4">NAU3</strain>
        <tissue evidence="4">Gut</tissue>
    </source>
</reference>
<evidence type="ECO:0000313" key="5">
    <source>
        <dbReference type="Proteomes" id="UP001281761"/>
    </source>
</evidence>
<name>A0ABQ9X0C5_9EUKA</name>
<dbReference type="PROSITE" id="PS00141">
    <property type="entry name" value="ASP_PROTEASE"/>
    <property type="match status" value="1"/>
</dbReference>
<sequence>MFNKLNTLPHPTTESYQPSTFCSQTLAVSGIGMSLSDFDLCLATGPLIGSLESSVNSAISKGSVQTRLIGSALLNSTSSFRNQQTPPDCQVSLSQSMVGTSVSSSTNHLYGTGIQDMNSGGCLLCQNSSFISCSATSSHQSKAFQTQTDLKAEHSPFTFDRCTFKTCSGHESGGAIHFLGQAISIQIQECSFDSCSVDEYASGGAMFLYIQPGSSSSSSISLASSSFVGCSCVGGGGSVNIRSFSTFSITDCVFLHSEVEYTGGAVGIELCQADFSVGNAITNCIFQNCTQTDSIYDGGGAIETCGCPSVRYSSLQFRWCSAGSGNGHDILGRGPLTPTLDENTVTDCDSQSDYPNRLVFIESTSTDCSDLLSRSLTPHQILSIAAFPQGDTADLAVTLDKEISGRLLVLISNVGGTRQPGSSGFPNIGRFVTFHLSSSLTDLCSVRIGETGLLQQPLTDYSVIAASHSGHLISFNGVSLCTPRTLNSVRCTLDENQTTATITFRGEAFPAGRYVVTLHDRTTLEVDFSIDSEGFMIGSHNLGVIGDGTKWKEGSVWIVTGVECVDDPSSSVIVDSAAFFTIPVVPSEVTGIGSPSLNKRKTEVSFEILSRAFPSSISAVTLKLGWRKVTSSSFTIGNKTSILISFPATLSTVDNSCKFGQTYTLASIGASKTIAIPSGLDITIPFPPLITSVATRPSSSPNEFVLMMEGVNLPRNEVFLAQVGSFAPIRVTMSGDGQSGVSDPIRAGQSHTIQFNTSYTVKTLRKDGDDDEHILLSSPTFTTPLGPMLASISCPLSASDPNFVVLTVGGERLVNDHYFLILQKGSEPSITIEMQIASNLGVTSLLAFGSGELEYSGKYAVKRMWSESVEVVVDSGASLLTVAPAPARIESALCVLSVESEKKEATLTLTGSSLPLNTDITIEMKPLSSDGHIVDSPVSFDFLSADTASTIIIKVDMYAAQHKLEFGTKYEVTSLHIDGTPFVLNPNIQFSVPIAPVRVEGVSVVEISATTIEVKISGSGFIPEETYTLAVSGSPSNGGSGSSHEQTITVVTLDTNNAASSAIVLGTDESALLRSGYTYTILSITNGSDTGFVEGTPTFETPSFSPSHPRIHSASVDTNGQKTRMWIIISGENLVPDLRFTLTLNHTLTVEGVMMSSSEGRSEEVKLGFPESLSFSSKYRVTDVSNSEGDTIPSNGIEITTPSKPTELTLFVCSEVSDTSDQSSGTEPSSCLPIERAWEIAEVLSVSKTKMEIVESAKQSSILEVSSHPFNLMSGNMHQSELSLFEPSSNTNTESVLLRVNENGECRLTLLSILVRSSSSSFVFISAEGGSVTIQTCSISSTPFTHSINEDSDVCSWSNGLLHLSNTTTILSAVTVKNVVQGGIVQKGGELTITKGEFSQNGPTHSVFPSARQNVHCEEEGNLTIDKSTVEDTDSLWIDVGDCDFTGSTSFLASPLFVPSLNTNESKSEIAKNGKSITLTLKGEMLMPCGLSLEVFEWNKAKDVKGKSDIVELSTDKTTKWTETEIVAKLSTETDVKNLSSSLEWRSRLLFGDGVVRSEWMVIGGAGSGNKVEGGVGSMWWLPVIIVLACALLVSLVVALICCGRRQKAKLLLSNQELDGQQMEEMIVKEEESPDMPLFPKSTDVSLIAAETMRPDQDKIVKTEETDRKALVPSSNMGEIPRGLEREAVRCEEPFQSVVVNGTDTLFNRLHKNGGHEWKKLQWKVVAHSLTKGLIHLWKRDPHSDVLSRLNPHNVVLDEQNTPCLVLPAQANTHPTEQYEINHKDEGTQKETETSDPVPIFQQVQRELQVGQGDEKKNEEGQRWEAPEVSRTMESQSKNGIDQAKACVFSLGLVMCEMATQLVPFGEIDGVNAHRQIGSGVTPRIDGLGETMEGKLIVRCLTLNPKERPTLNDVKVELEDLLKMKEGNEEEKASDH</sequence>
<dbReference type="Proteomes" id="UP001281761">
    <property type="component" value="Unassembled WGS sequence"/>
</dbReference>
<dbReference type="InterPro" id="IPR011050">
    <property type="entry name" value="Pectin_lyase_fold/virulence"/>
</dbReference>
<dbReference type="InterPro" id="IPR011009">
    <property type="entry name" value="Kinase-like_dom_sf"/>
</dbReference>
<feature type="compositionally biased region" description="Basic and acidic residues" evidence="1">
    <location>
        <begin position="1813"/>
        <end position="1828"/>
    </location>
</feature>
<organism evidence="4 5">
    <name type="scientific">Blattamonas nauphoetae</name>
    <dbReference type="NCBI Taxonomy" id="2049346"/>
    <lineage>
        <taxon>Eukaryota</taxon>
        <taxon>Metamonada</taxon>
        <taxon>Preaxostyla</taxon>
        <taxon>Oxymonadida</taxon>
        <taxon>Blattamonas</taxon>
    </lineage>
</organism>
<evidence type="ECO:0000256" key="2">
    <source>
        <dbReference type="SAM" id="Phobius"/>
    </source>
</evidence>
<dbReference type="PROSITE" id="PS50011">
    <property type="entry name" value="PROTEIN_KINASE_DOM"/>
    <property type="match status" value="1"/>
</dbReference>
<evidence type="ECO:0000313" key="4">
    <source>
        <dbReference type="EMBL" id="KAK2945215.1"/>
    </source>
</evidence>
<protein>
    <recommendedName>
        <fullName evidence="3">Protein kinase domain-containing protein</fullName>
    </recommendedName>
</protein>
<feature type="domain" description="Protein kinase" evidence="3">
    <location>
        <begin position="1613"/>
        <end position="1922"/>
    </location>
</feature>
<dbReference type="SUPFAM" id="SSF56112">
    <property type="entry name" value="Protein kinase-like (PK-like)"/>
    <property type="match status" value="1"/>
</dbReference>
<keyword evidence="5" id="KW-1185">Reference proteome</keyword>
<keyword evidence="2" id="KW-0472">Membrane</keyword>
<gene>
    <name evidence="4" type="ORF">BLNAU_19855</name>
</gene>
<dbReference type="EMBL" id="JARBJD010000268">
    <property type="protein sequence ID" value="KAK2945215.1"/>
    <property type="molecule type" value="Genomic_DNA"/>
</dbReference>